<feature type="domain" description="Oligopeptidase F N-terminal" evidence="8">
    <location>
        <begin position="118"/>
        <end position="183"/>
    </location>
</feature>
<keyword evidence="2 6" id="KW-0479">Metal-binding</keyword>
<dbReference type="GO" id="GO:0006508">
    <property type="term" value="P:proteolysis"/>
    <property type="evidence" value="ECO:0007669"/>
    <property type="project" value="UniProtKB-KW"/>
</dbReference>
<evidence type="ECO:0000259" key="8">
    <source>
        <dbReference type="Pfam" id="PF08439"/>
    </source>
</evidence>
<comment type="function">
    <text evidence="6">Has oligopeptidase activity and degrades a variety of small bioactive peptides.</text>
</comment>
<evidence type="ECO:0000256" key="6">
    <source>
        <dbReference type="RuleBase" id="RU368091"/>
    </source>
</evidence>
<dbReference type="EC" id="3.4.24.-" evidence="6"/>
<dbReference type="GO" id="GO:0004222">
    <property type="term" value="F:metalloendopeptidase activity"/>
    <property type="evidence" value="ECO:0007669"/>
    <property type="project" value="UniProtKB-UniRule"/>
</dbReference>
<feature type="domain" description="Peptidase M3A/M3B catalytic" evidence="7">
    <location>
        <begin position="204"/>
        <end position="594"/>
    </location>
</feature>
<evidence type="ECO:0000256" key="4">
    <source>
        <dbReference type="ARBA" id="ARBA00022833"/>
    </source>
</evidence>
<reference evidence="9" key="1">
    <citation type="submission" date="2019-01" db="EMBL/GenBank/DDBJ databases">
        <authorList>
            <consortium name="Pathogen Informatics"/>
        </authorList>
    </citation>
    <scope>NUCLEOTIDE SEQUENCE [LARGE SCALE GENOMIC DNA]</scope>
    <source>
        <strain evidence="9">NCTC10113</strain>
    </source>
</reference>
<dbReference type="Pfam" id="PF01432">
    <property type="entry name" value="Peptidase_M3"/>
    <property type="match status" value="1"/>
</dbReference>
<gene>
    <name evidence="9" type="primary">pepF1_2</name>
    <name evidence="9" type="ORF">NCTC10113_01033</name>
</gene>
<comment type="cofactor">
    <cofactor evidence="6">
        <name>Zn(2+)</name>
        <dbReference type="ChEBI" id="CHEBI:29105"/>
    </cofactor>
    <text evidence="6">Binds 1 zinc ion.</text>
</comment>
<evidence type="ECO:0000256" key="2">
    <source>
        <dbReference type="ARBA" id="ARBA00022723"/>
    </source>
</evidence>
<protein>
    <recommendedName>
        <fullName evidence="6">Oligopeptidase F</fullName>
        <ecNumber evidence="6">3.4.24.-</ecNumber>
    </recommendedName>
</protein>
<geneLocation type="plasmid" evidence="9">
    <name>2</name>
</geneLocation>
<evidence type="ECO:0000256" key="5">
    <source>
        <dbReference type="ARBA" id="ARBA00023049"/>
    </source>
</evidence>
<keyword evidence="1 6" id="KW-0645">Protease</keyword>
<dbReference type="Pfam" id="PF08439">
    <property type="entry name" value="Peptidase_M3_N"/>
    <property type="match status" value="1"/>
</dbReference>
<dbReference type="RefSeq" id="WP_232612556.1">
    <property type="nucleotide sequence ID" value="NZ_LR214938.2"/>
</dbReference>
<keyword evidence="4 6" id="KW-0862">Zinc</keyword>
<keyword evidence="3 6" id="KW-0378">Hydrolase</keyword>
<dbReference type="Gene3D" id="1.10.1370.20">
    <property type="entry name" value="Oligoendopeptidase f, C-terminal domain"/>
    <property type="match status" value="1"/>
</dbReference>
<dbReference type="InterPro" id="IPR004438">
    <property type="entry name" value="Peptidase_M3B"/>
</dbReference>
<evidence type="ECO:0000313" key="9">
    <source>
        <dbReference type="EMBL" id="VEU56147.1"/>
    </source>
</evidence>
<keyword evidence="9" id="KW-0614">Plasmid</keyword>
<evidence type="ECO:0000259" key="7">
    <source>
        <dbReference type="Pfam" id="PF01432"/>
    </source>
</evidence>
<dbReference type="NCBIfam" id="TIGR00181">
    <property type="entry name" value="pepF"/>
    <property type="match status" value="1"/>
</dbReference>
<comment type="similarity">
    <text evidence="6">Belongs to the peptidase M3B family.</text>
</comment>
<dbReference type="Gene3D" id="1.20.140.70">
    <property type="entry name" value="Oligopeptidase f, N-terminal domain"/>
    <property type="match status" value="1"/>
</dbReference>
<dbReference type="InterPro" id="IPR001567">
    <property type="entry name" value="Pept_M3A_M3B_dom"/>
</dbReference>
<dbReference type="InterPro" id="IPR013647">
    <property type="entry name" value="OligopepF_N_dom"/>
</dbReference>
<dbReference type="CDD" id="cd09608">
    <property type="entry name" value="M3B_PepF"/>
    <property type="match status" value="1"/>
</dbReference>
<dbReference type="AlphaFoldDB" id="A0A448ZY15"/>
<organism evidence="9">
    <name type="scientific">Metamycoplasma salivarium</name>
    <name type="common">Mycoplasma salivarium</name>
    <dbReference type="NCBI Taxonomy" id="2124"/>
    <lineage>
        <taxon>Bacteria</taxon>
        <taxon>Bacillati</taxon>
        <taxon>Mycoplasmatota</taxon>
        <taxon>Mycoplasmoidales</taxon>
        <taxon>Metamycoplasmataceae</taxon>
        <taxon>Metamycoplasma</taxon>
    </lineage>
</organism>
<dbReference type="SUPFAM" id="SSF55486">
    <property type="entry name" value="Metalloproteases ('zincins'), catalytic domain"/>
    <property type="match status" value="1"/>
</dbReference>
<dbReference type="InterPro" id="IPR042088">
    <property type="entry name" value="OligoPept_F_C"/>
</dbReference>
<dbReference type="EMBL" id="LR214939">
    <property type="protein sequence ID" value="VEU56147.1"/>
    <property type="molecule type" value="Genomic_DNA"/>
</dbReference>
<evidence type="ECO:0000256" key="1">
    <source>
        <dbReference type="ARBA" id="ARBA00022670"/>
    </source>
</evidence>
<dbReference type="GO" id="GO:0046872">
    <property type="term" value="F:metal ion binding"/>
    <property type="evidence" value="ECO:0007669"/>
    <property type="project" value="UniProtKB-UniRule"/>
</dbReference>
<keyword evidence="5 6" id="KW-0482">Metalloprotease</keyword>
<proteinExistence type="inferred from homology"/>
<evidence type="ECO:0000256" key="3">
    <source>
        <dbReference type="ARBA" id="ARBA00022801"/>
    </source>
</evidence>
<sequence>MKNIKIYKSYAEIEPEYKWDLDDILENKPLSSLTDEYFSLFDKLIEIKDSKYENIENYCAYLELAKKFNILSNKITNYLSNSLNTNLIDPKMNKISDEFEQKNQEYEIKLGSEINRISLHKDKILSWLNDVRLSEIKKDLEAILEKNEHKLSDDVEKYLNDTITSEPSIEDFFNTLTNSELDFKYAISKNGKKYKITESSRHILLKNKDENVRKSTYINYANAFLIHKHSLTKFLYSHFKRLSTQALYRKYPSTIEMFLSEDHVNENLLKTLYNSISNNMNIFGKYIKARKMFFNKKFHKKMEKWDTSLDLVNVKNTYTINEMKEIVNNALSLMPKHYINKIKEAINNKWVDYMECPNKMSGAYSIGESYGVNKKYVLMNFDGTLNSIQTLAHELGHSMHSYYSCANNNVFRSEYPLILAEIASIFNEILLTNYLIKIAKSDEEKFYLLEQSIQNFYGTVIKQAEWSNYEFDLYNNIDKNVTYSSFEELEALFFENSKKYSVKKQKHLKNNLANIYAIIVPHYYYGFYVYKYALGYVIANAFYARISKENFNGKEIDNYINNFLSAGDRNWPADTLKNCGIDIYDSQIYKEAFQILDNQINEYIKLGKQIFKIKK</sequence>
<accession>A0A448ZY15</accession>
<name>A0A448ZY15_METSV</name>